<gene>
    <name evidence="2" type="ORF">A3A93_06060</name>
</gene>
<comment type="caution">
    <text evidence="2">The sequence shown here is derived from an EMBL/GenBank/DDBJ whole genome shotgun (WGS) entry which is preliminary data.</text>
</comment>
<accession>A0A1F7IVC6</accession>
<dbReference type="SMART" id="SM01126">
    <property type="entry name" value="DDE_Tnp_IS1595"/>
    <property type="match status" value="1"/>
</dbReference>
<evidence type="ECO:0000313" key="2">
    <source>
        <dbReference type="EMBL" id="OGK47322.1"/>
    </source>
</evidence>
<dbReference type="EMBL" id="MGAL01000034">
    <property type="protein sequence ID" value="OGK47322.1"/>
    <property type="molecule type" value="Genomic_DNA"/>
</dbReference>
<dbReference type="Pfam" id="PF12762">
    <property type="entry name" value="DDE_Tnp_IS1595"/>
    <property type="match status" value="1"/>
</dbReference>
<dbReference type="InterPro" id="IPR024445">
    <property type="entry name" value="Tnp_ISXO2-like"/>
</dbReference>
<evidence type="ECO:0000313" key="3">
    <source>
        <dbReference type="Proteomes" id="UP000177141"/>
    </source>
</evidence>
<evidence type="ECO:0000259" key="1">
    <source>
        <dbReference type="SMART" id="SM01126"/>
    </source>
</evidence>
<reference evidence="2 3" key="1">
    <citation type="journal article" date="2016" name="Nat. Commun.">
        <title>Thousands of microbial genomes shed light on interconnected biogeochemical processes in an aquifer system.</title>
        <authorList>
            <person name="Anantharaman K."/>
            <person name="Brown C.T."/>
            <person name="Hug L.A."/>
            <person name="Sharon I."/>
            <person name="Castelle C.J."/>
            <person name="Probst A.J."/>
            <person name="Thomas B.C."/>
            <person name="Singh A."/>
            <person name="Wilkins M.J."/>
            <person name="Karaoz U."/>
            <person name="Brodie E.L."/>
            <person name="Williams K.H."/>
            <person name="Hubbard S.S."/>
            <person name="Banfield J.F."/>
        </authorList>
    </citation>
    <scope>NUCLEOTIDE SEQUENCE [LARGE SCALE GENOMIC DNA]</scope>
</reference>
<name>A0A1F7IVC6_9BACT</name>
<feature type="domain" description="ISXO2-like transposase" evidence="1">
    <location>
        <begin position="71"/>
        <end position="210"/>
    </location>
</feature>
<dbReference type="NCBIfam" id="NF033547">
    <property type="entry name" value="transpos_IS1595"/>
    <property type="match status" value="1"/>
</dbReference>
<dbReference type="PANTHER" id="PTHR47163">
    <property type="entry name" value="DDE_TNP_IS1595 DOMAIN-CONTAINING PROTEIN"/>
    <property type="match status" value="1"/>
</dbReference>
<proteinExistence type="predicted"/>
<dbReference type="AlphaFoldDB" id="A0A1F7IVC6"/>
<dbReference type="PANTHER" id="PTHR47163:SF2">
    <property type="entry name" value="SI:DKEY-17M8.2"/>
    <property type="match status" value="1"/>
</dbReference>
<sequence>MTRRKLVTVLYTRLNRHKFNLIVKCFANDVTALAASSIVGTNRNTANRYYNYFRQLIIIDEKRKRQEFQVIAKAEADESYFGPNRIKGKRGRGAGGKTIVFGLLKRNGYVYTQILSDATKESVMPIIRKVVTSGSDIYTDGWRSYDALAVYGYNHKKVVHEDNEFAREDETHINGIESFWSWTKRRFVKFNGIPKRLFADYLLESKWRFNMRGRIVKELKRLLKRPIVVTNLSRF</sequence>
<organism evidence="2 3">
    <name type="scientific">Candidatus Roizmanbacteria bacterium RIFCSPLOWO2_01_FULL_38_12</name>
    <dbReference type="NCBI Taxonomy" id="1802061"/>
    <lineage>
        <taxon>Bacteria</taxon>
        <taxon>Candidatus Roizmaniibacteriota</taxon>
    </lineage>
</organism>
<protein>
    <recommendedName>
        <fullName evidence="1">ISXO2-like transposase domain-containing protein</fullName>
    </recommendedName>
</protein>
<dbReference type="Proteomes" id="UP000177141">
    <property type="component" value="Unassembled WGS sequence"/>
</dbReference>
<dbReference type="InterPro" id="IPR053164">
    <property type="entry name" value="IS1016-like_transposase"/>
</dbReference>